<feature type="region of interest" description="Disordered" evidence="2">
    <location>
        <begin position="1709"/>
        <end position="1801"/>
    </location>
</feature>
<feature type="transmembrane region" description="Helical" evidence="3">
    <location>
        <begin position="1487"/>
        <end position="1507"/>
    </location>
</feature>
<accession>A0A504X8F1</accession>
<feature type="compositionally biased region" description="Polar residues" evidence="2">
    <location>
        <begin position="22"/>
        <end position="35"/>
    </location>
</feature>
<feature type="compositionally biased region" description="Acidic residues" evidence="2">
    <location>
        <begin position="1748"/>
        <end position="1758"/>
    </location>
</feature>
<feature type="compositionally biased region" description="Low complexity" evidence="2">
    <location>
        <begin position="190"/>
        <end position="210"/>
    </location>
</feature>
<feature type="compositionally biased region" description="Low complexity" evidence="2">
    <location>
        <begin position="1711"/>
        <end position="1728"/>
    </location>
</feature>
<keyword evidence="3" id="KW-1133">Transmembrane helix</keyword>
<evidence type="ECO:0000256" key="2">
    <source>
        <dbReference type="SAM" id="MobiDB-lite"/>
    </source>
</evidence>
<feature type="region of interest" description="Disordered" evidence="2">
    <location>
        <begin position="922"/>
        <end position="961"/>
    </location>
</feature>
<organism evidence="4 5">
    <name type="scientific">Leishmania donovani</name>
    <dbReference type="NCBI Taxonomy" id="5661"/>
    <lineage>
        <taxon>Eukaryota</taxon>
        <taxon>Discoba</taxon>
        <taxon>Euglenozoa</taxon>
        <taxon>Kinetoplastea</taxon>
        <taxon>Metakinetoplastina</taxon>
        <taxon>Trypanosomatida</taxon>
        <taxon>Trypanosomatidae</taxon>
        <taxon>Leishmaniinae</taxon>
        <taxon>Leishmania</taxon>
    </lineage>
</organism>
<feature type="compositionally biased region" description="Low complexity" evidence="2">
    <location>
        <begin position="1"/>
        <end position="21"/>
    </location>
</feature>
<dbReference type="PANTHER" id="PTHR12127">
    <property type="entry name" value="MUCOLIPIN"/>
    <property type="match status" value="1"/>
</dbReference>
<dbReference type="PANTHER" id="PTHR12127:SF7">
    <property type="entry name" value="SD02261P"/>
    <property type="match status" value="1"/>
</dbReference>
<feature type="compositionally biased region" description="Polar residues" evidence="2">
    <location>
        <begin position="498"/>
        <end position="509"/>
    </location>
</feature>
<dbReference type="EMBL" id="RHLD01000059">
    <property type="protein sequence ID" value="TPP45312.1"/>
    <property type="molecule type" value="Genomic_DNA"/>
</dbReference>
<feature type="region of interest" description="Disordered" evidence="2">
    <location>
        <begin position="379"/>
        <end position="413"/>
    </location>
</feature>
<feature type="region of interest" description="Disordered" evidence="2">
    <location>
        <begin position="1382"/>
        <end position="1416"/>
    </location>
</feature>
<evidence type="ECO:0008006" key="6">
    <source>
        <dbReference type="Google" id="ProtNLM"/>
    </source>
</evidence>
<keyword evidence="3" id="KW-0472">Membrane</keyword>
<dbReference type="VEuPathDB" id="TriTrypDB:LDHU3_07.1270"/>
<evidence type="ECO:0000313" key="5">
    <source>
        <dbReference type="Proteomes" id="UP000318821"/>
    </source>
</evidence>
<dbReference type="GO" id="GO:0072345">
    <property type="term" value="F:NAADP-sensitive calcium-release channel activity"/>
    <property type="evidence" value="ECO:0007669"/>
    <property type="project" value="TreeGrafter"/>
</dbReference>
<feature type="transmembrane region" description="Helical" evidence="3">
    <location>
        <begin position="1133"/>
        <end position="1153"/>
    </location>
</feature>
<feature type="region of interest" description="Disordered" evidence="2">
    <location>
        <begin position="2104"/>
        <end position="2126"/>
    </location>
</feature>
<feature type="compositionally biased region" description="Polar residues" evidence="2">
    <location>
        <begin position="239"/>
        <end position="249"/>
    </location>
</feature>
<feature type="coiled-coil region" evidence="1">
    <location>
        <begin position="1917"/>
        <end position="1944"/>
    </location>
</feature>
<dbReference type="InterPro" id="IPR039031">
    <property type="entry name" value="Mucolipin"/>
</dbReference>
<feature type="region of interest" description="Disordered" evidence="2">
    <location>
        <begin position="1864"/>
        <end position="1897"/>
    </location>
</feature>
<feature type="compositionally biased region" description="Basic and acidic residues" evidence="2">
    <location>
        <begin position="2109"/>
        <end position="2126"/>
    </location>
</feature>
<feature type="compositionally biased region" description="Low complexity" evidence="2">
    <location>
        <begin position="316"/>
        <end position="328"/>
    </location>
</feature>
<proteinExistence type="predicted"/>
<keyword evidence="1" id="KW-0175">Coiled coil</keyword>
<feature type="region of interest" description="Disordered" evidence="2">
    <location>
        <begin position="316"/>
        <end position="342"/>
    </location>
</feature>
<dbReference type="GO" id="GO:0016020">
    <property type="term" value="C:membrane"/>
    <property type="evidence" value="ECO:0007669"/>
    <property type="project" value="TreeGrafter"/>
</dbReference>
<dbReference type="VEuPathDB" id="TriTrypDB:LdCL_070015300"/>
<gene>
    <name evidence="4" type="ORF">CGC20_1270</name>
</gene>
<feature type="transmembrane region" description="Helical" evidence="3">
    <location>
        <begin position="1622"/>
        <end position="1647"/>
    </location>
</feature>
<comment type="caution">
    <text evidence="4">The sequence shown here is derived from an EMBL/GenBank/DDBJ whole genome shotgun (WGS) entry which is preliminary data.</text>
</comment>
<feature type="compositionally biased region" description="Polar residues" evidence="2">
    <location>
        <begin position="541"/>
        <end position="551"/>
    </location>
</feature>
<evidence type="ECO:0000313" key="4">
    <source>
        <dbReference type="EMBL" id="TPP45312.1"/>
    </source>
</evidence>
<dbReference type="VEuPathDB" id="TriTrypDB:LdBPK_071040.1"/>
<dbReference type="VEuPathDB" id="TriTrypDB:LDHU3_07.1260"/>
<feature type="transmembrane region" description="Helical" evidence="3">
    <location>
        <begin position="1561"/>
        <end position="1585"/>
    </location>
</feature>
<feature type="region of interest" description="Disordered" evidence="2">
    <location>
        <begin position="1"/>
        <end position="35"/>
    </location>
</feature>
<feature type="transmembrane region" description="Helical" evidence="3">
    <location>
        <begin position="1519"/>
        <end position="1541"/>
    </location>
</feature>
<keyword evidence="3" id="KW-0812">Transmembrane</keyword>
<feature type="compositionally biased region" description="Low complexity" evidence="2">
    <location>
        <begin position="379"/>
        <end position="398"/>
    </location>
</feature>
<evidence type="ECO:0000256" key="3">
    <source>
        <dbReference type="SAM" id="Phobius"/>
    </source>
</evidence>
<feature type="compositionally biased region" description="Basic and acidic residues" evidence="2">
    <location>
        <begin position="1272"/>
        <end position="1281"/>
    </location>
</feature>
<protein>
    <recommendedName>
        <fullName evidence="6">Polycystin cation channel PKD1/PKD2 domain-containing protein</fullName>
    </recommendedName>
</protein>
<name>A0A504X8F1_LEIDO</name>
<feature type="compositionally biased region" description="Low complexity" evidence="2">
    <location>
        <begin position="483"/>
        <end position="497"/>
    </location>
</feature>
<feature type="region of interest" description="Disordered" evidence="2">
    <location>
        <begin position="471"/>
        <end position="571"/>
    </location>
</feature>
<feature type="compositionally biased region" description="Basic and acidic residues" evidence="2">
    <location>
        <begin position="929"/>
        <end position="940"/>
    </location>
</feature>
<sequence length="2137" mass="226507">MLRQSAFSSSSGSSAASSRGSCTYTDSNTPLRSEASTLEPLAAGLATAQPSALATPVVNVLSASAVPEPHAVPLVVSWNARSRGEENVAPGPPVRADNALTTTATTGAGSVGADGEGESLCVPVAHSTAADPAPGVANTDAGSSWCLRTADEATTERSASSLADCSGAPESRPAEWLPTQQRPQRRRQHSQQLLPTALPLLPIPVPTTHTYPQSHQPAGLTRRAAGSSELPLSFHTAASLPQPSSSLMASSVAGLSADGCRPKPHRRRPSQAPGDDVTASSMTTASCCVTSGTASQSEVVLATSPSIGRARVASASSAGAAGSASAGSPRRYTALGGGGDPRLDAWEIDEEVAQLARSLRSEIAGQPFVLAPPFGASPTAPAGATSCPSSSSSDFSTGSRGGGGGSGQRRTRCSLSHAAPMAAATTTGSGEDLAATTACTTTAAIGRGLLALLDSSTSSATTSMDLRGAARSLTTPQHRPSKSRQLSLSTSQRSPPSAQGSRARQQCFPSEQPHPGVGGDAVAGNDDDAHRDGVDSAAALSHSSDPGQQTPAMCGDARPLGMPPTSSTHLSTVTDAVPLRGARGSWAAAEVATQTAYAEHNQRHSRVAGDAAAPGLCESFDIGLSDVAELRRRLLTEDFFSSPCRKLRRDGRFPWKLMTSVLLCILLLVHVTWYQLPLACANEAMRLAITKHFMGDDAYFSKDQGDIVSAPTEWMENLYASIEHYVQVYYNLTNTSSSEMKYRYNNANPTSRCGTGIERTSSVADGGEGNSMAIEGQWWWRRRGSADWRSSLLWDARAAASPSPFSDSTSAAGPCARSATPTAASALRNSGELLPPYIPVSVIAPVLMRVEVDVYSRREGAQHKRVKLSPLETAAPVRRLSGEEAVADVENLEHRWLTFSVDADHPLGPFAKHKEAARLHRLARRQERHRATERTTDDAACRPTELEGASATDAAALPDSARGGSLTEVDVALSVVCMPRYDDLSGRYYRPCASTQTTTIIGGEAAAAAGIPTHIVPEFSLMDNVRRIQLEVTLRHETDEVDNLVSTAAAAASMGGSDAKKVAGGADAFSVGNLEFRSASSLTGRLKSAFAARASAVFRWHVVKDITVHPGGLVETQLHVNTRVWPLGLLSNFWTPHLMTVLLGALAVLKIVLELRALQRIAQYKRRLGRERAAFLARQLQHAPIDGGAEHCASKAWTLPTSTALLQPAILNTKTTVYEWGMPVSLPFGRPSRPPQSGRIAGYAKATDRAAARAPANIYPSGVKPSNYGTMESRHDDDDHAGTPGSHSEAVLPPSLMLDTSLSIIASQAQGSYSRSRCASQEGAGDASVLPSWPCEEAASFFTLRNGAESHQRGFDSSVGPHTWIPSALRRFLLGRLAQLLGTPTPSQRGSFPNTPVPRTPGHYPRSDDGSDMKAGGAPASLPLRFSINPSGTPVSAVASHSSFLPPLHAPLTPQLAERIAERSYVDVRTAWRHHLQQSMGAGWHRVAIIAAAFTLSYSALLLAPLLPFIEVAQTGAYYAWTSVLLGVAALMSCVLLLSYLRFFPTFYFPVMASIHVLPKLFLFGVCVSPLFLGFAFFCVIAFGAHSNGHFDTLSSASMGLYFTAYGDSLLATRDVASDTPYAVTAFFASVLVVSFVLMFMMIMLNMAMTITQHEWLRLRRRFGAALSTSSVLFAVRSREEARREAIEAVRANLEVLWLMLGEEEERQKTAATKASAAAPSASSADAARLSQPAMPPDPSRTPTIRESDEDGAADEEGAGGGDGRKRQLRHRRRCRKQRHAHQIREADDVHSAGSPFHAGHRDRTETFAADSSYEVSAASTAPPDSRTVLADKARIPPQEGGLLGALPPLMRFCIVCGHELAPRSRVPPHKKPADSAAVPRPKQRPVAAPNSSSEPLVAPTAMVSVATMHAAVVALTRQHQAERMTLQQEMDQLKAVLAAVLERHPSLSESERAPAKAVVPAPHSGDAPSFESDCGCGAHHGRSDSCFSSGHCRTRSPSIVLPASCLARPGISPGEAAGTLATTAGNASMPLQQCAPPRCSRTLPRHSCSYDSDIAVSEWAAAADAVAPTQLEARLNSVCSASLLDSERTRRSALLTQQVPFPVAPLRRSSDDGELDSHQPQQDEHARLREALLQQL</sequence>
<reference evidence="5" key="1">
    <citation type="submission" date="2019-02" db="EMBL/GenBank/DDBJ databases">
        <title>FDA dAtabase for Regulatory Grade micrObial Sequences (FDA-ARGOS): Supporting development and validation of Infectious Disease Dx tests.</title>
        <authorList>
            <person name="Duncan R."/>
            <person name="Fisher C."/>
            <person name="Tallon L."/>
            <person name="Sadzewicz L."/>
            <person name="Sengamalay N."/>
            <person name="Ott S."/>
            <person name="Godinez A."/>
            <person name="Nagaraj S."/>
            <person name="Vavikolanu K."/>
            <person name="Vyas G."/>
            <person name="Nadendla S."/>
            <person name="Aluvathingal J."/>
            <person name="Sichtig H."/>
        </authorList>
    </citation>
    <scope>NUCLEOTIDE SEQUENCE [LARGE SCALE GENOMIC DNA]</scope>
    <source>
        <strain evidence="5">FDAARGOS_360</strain>
    </source>
</reference>
<feature type="region of interest" description="Disordered" evidence="2">
    <location>
        <begin position="156"/>
        <end position="281"/>
    </location>
</feature>
<evidence type="ECO:0000256" key="1">
    <source>
        <dbReference type="SAM" id="Coils"/>
    </source>
</evidence>
<feature type="compositionally biased region" description="Polar residues" evidence="2">
    <location>
        <begin position="1382"/>
        <end position="1394"/>
    </location>
</feature>
<dbReference type="VEuPathDB" id="TriTrypDB:LdCL_070015400"/>
<feature type="compositionally biased region" description="Basic residues" evidence="2">
    <location>
        <begin position="1767"/>
        <end position="1782"/>
    </location>
</feature>
<feature type="region of interest" description="Disordered" evidence="2">
    <location>
        <begin position="1257"/>
        <end position="1292"/>
    </location>
</feature>
<dbReference type="Proteomes" id="UP000318821">
    <property type="component" value="Unassembled WGS sequence"/>
</dbReference>